<evidence type="ECO:0000313" key="2">
    <source>
        <dbReference type="Proteomes" id="UP000555546"/>
    </source>
</evidence>
<organism evidence="1 2">
    <name type="scientific">Brucella daejeonensis</name>
    <dbReference type="NCBI Taxonomy" id="659015"/>
    <lineage>
        <taxon>Bacteria</taxon>
        <taxon>Pseudomonadati</taxon>
        <taxon>Pseudomonadota</taxon>
        <taxon>Alphaproteobacteria</taxon>
        <taxon>Hyphomicrobiales</taxon>
        <taxon>Brucellaceae</taxon>
        <taxon>Brucella/Ochrobactrum group</taxon>
        <taxon>Brucella</taxon>
    </lineage>
</organism>
<dbReference type="EMBL" id="JACIJG010000046">
    <property type="protein sequence ID" value="MBB5704656.1"/>
    <property type="molecule type" value="Genomic_DNA"/>
</dbReference>
<protein>
    <submittedName>
        <fullName evidence="1">Uncharacterized protein</fullName>
    </submittedName>
</protein>
<comment type="caution">
    <text evidence="1">The sequence shown here is derived from an EMBL/GenBank/DDBJ whole genome shotgun (WGS) entry which is preliminary data.</text>
</comment>
<dbReference type="Proteomes" id="UP000555546">
    <property type="component" value="Unassembled WGS sequence"/>
</dbReference>
<reference evidence="1 2" key="1">
    <citation type="submission" date="2020-08" db="EMBL/GenBank/DDBJ databases">
        <title>Genomic Encyclopedia of Type Strains, Phase IV (KMG-IV): sequencing the most valuable type-strain genomes for metagenomic binning, comparative biology and taxonomic classification.</title>
        <authorList>
            <person name="Goeker M."/>
        </authorList>
    </citation>
    <scope>NUCLEOTIDE SEQUENCE [LARGE SCALE GENOMIC DNA]</scope>
    <source>
        <strain evidence="1 2">DSM 26944</strain>
    </source>
</reference>
<evidence type="ECO:0000313" key="1">
    <source>
        <dbReference type="EMBL" id="MBB5704656.1"/>
    </source>
</evidence>
<name>A0A7W9EQB6_9HYPH</name>
<dbReference type="AlphaFoldDB" id="A0A7W9EQB6"/>
<accession>A0A7W9EQB6</accession>
<keyword evidence="2" id="KW-1185">Reference proteome</keyword>
<gene>
    <name evidence="1" type="ORF">FHS76_004586</name>
</gene>
<sequence>MQIIGSRLCFGSCGDNGAFVGLQDSQPISDVSGCVIVRIMGHAQVSAKESCRQFGNELFDRVSVGP</sequence>
<proteinExistence type="predicted"/>